<evidence type="ECO:0000256" key="1">
    <source>
        <dbReference type="SAM" id="MobiDB-lite"/>
    </source>
</evidence>
<evidence type="ECO:0000313" key="3">
    <source>
        <dbReference type="WBParaSite" id="maker-unitig_44152-snap-gene-0.2-mRNA-1"/>
    </source>
</evidence>
<dbReference type="SMART" id="SM00135">
    <property type="entry name" value="LY"/>
    <property type="match status" value="1"/>
</dbReference>
<feature type="region of interest" description="Disordered" evidence="1">
    <location>
        <begin position="258"/>
        <end position="292"/>
    </location>
</feature>
<dbReference type="InterPro" id="IPR000033">
    <property type="entry name" value="LDLR_classB_rpt"/>
</dbReference>
<keyword evidence="2" id="KW-1185">Reference proteome</keyword>
<proteinExistence type="predicted"/>
<dbReference type="Pfam" id="PF00058">
    <property type="entry name" value="Ldl_recept_b"/>
    <property type="match status" value="1"/>
</dbReference>
<organism evidence="2 3">
    <name type="scientific">Macrostomum lignano</name>
    <dbReference type="NCBI Taxonomy" id="282301"/>
    <lineage>
        <taxon>Eukaryota</taxon>
        <taxon>Metazoa</taxon>
        <taxon>Spiralia</taxon>
        <taxon>Lophotrochozoa</taxon>
        <taxon>Platyhelminthes</taxon>
        <taxon>Rhabditophora</taxon>
        <taxon>Macrostomorpha</taxon>
        <taxon>Macrostomida</taxon>
        <taxon>Macrostomidae</taxon>
        <taxon>Macrostomum</taxon>
    </lineage>
</organism>
<feature type="region of interest" description="Disordered" evidence="1">
    <location>
        <begin position="1"/>
        <end position="48"/>
    </location>
</feature>
<feature type="compositionally biased region" description="Low complexity" evidence="1">
    <location>
        <begin position="278"/>
        <end position="292"/>
    </location>
</feature>
<protein>
    <submittedName>
        <fullName evidence="3">FAM194 domain-containing protein</fullName>
    </submittedName>
</protein>
<dbReference type="Proteomes" id="UP000095280">
    <property type="component" value="Unplaced"/>
</dbReference>
<dbReference type="InterPro" id="IPR011042">
    <property type="entry name" value="6-blade_b-propeller_TolB-like"/>
</dbReference>
<feature type="compositionally biased region" description="Basic residues" evidence="1">
    <location>
        <begin position="15"/>
        <end position="26"/>
    </location>
</feature>
<dbReference type="WBParaSite" id="maker-unitig_44152-snap-gene-0.2-mRNA-1">
    <property type="protein sequence ID" value="maker-unitig_44152-snap-gene-0.2-mRNA-1"/>
    <property type="gene ID" value="maker-unitig_44152-snap-gene-0.2"/>
</dbReference>
<sequence>GRLRLDRRGSPGRNPHARRRAGRHRLRLDPRPAVLPGAPTPPTPRNNSGGVGVLNVDHGRTPGWPGSPAQGPGCGPGQGLLYISLWCGARPGLYTLRMDGSELRPLLTGGRARAGHLALDSEQGRLYWLDMELRGVFSARLNGSDRRAIWHMGSGYDGIPLGPGAVRGPPALERPARRRRLLHRQIRGQPLKLVLPPEHSGSVLSAVVYHSVRQALEVRRAAGGATCGGHICIQAGGSPVCLCDQLSVMKDGVCVPSGDAGRKPGRKQPEPVAAESTGAAQDGSDAAAGQQQSLVAAARSKLTAHEVNPDTEEADQDENPCLSLIYISTRSAEDNQLQCRLKVAARQLYWAAARKMDLQIDKLKLQLPVAKDTPKRKKWAPYQSTYWGFPAQGC</sequence>
<reference evidence="3" key="1">
    <citation type="submission" date="2016-11" db="UniProtKB">
        <authorList>
            <consortium name="WormBaseParasite"/>
        </authorList>
    </citation>
    <scope>IDENTIFICATION</scope>
</reference>
<dbReference type="Gene3D" id="2.120.10.30">
    <property type="entry name" value="TolB, C-terminal domain"/>
    <property type="match status" value="1"/>
</dbReference>
<dbReference type="AlphaFoldDB" id="A0A1I8FRV1"/>
<accession>A0A1I8FRV1</accession>
<name>A0A1I8FRV1_9PLAT</name>
<evidence type="ECO:0000313" key="2">
    <source>
        <dbReference type="Proteomes" id="UP000095280"/>
    </source>
</evidence>
<dbReference type="SUPFAM" id="SSF63825">
    <property type="entry name" value="YWTD domain"/>
    <property type="match status" value="1"/>
</dbReference>